<dbReference type="InterPro" id="IPR036291">
    <property type="entry name" value="NAD(P)-bd_dom_sf"/>
</dbReference>
<dbReference type="EMBL" id="FZMP01000197">
    <property type="protein sequence ID" value="SNQ61882.1"/>
    <property type="molecule type" value="Genomic_DNA"/>
</dbReference>
<evidence type="ECO:0000313" key="2">
    <source>
        <dbReference type="EMBL" id="SNQ61882.1"/>
    </source>
</evidence>
<sequence length="141" mass="15881">MLEQESFWNAESFVVVTDKTKPAMKWTVDELTKRGKKVYVIDMADKPEKGSLHSIDGLPPGVDCAVIGVTKTNPADAMESLEKKGIKRFWIHWKTETPEIKKKYSGTQIQCITGRCPMMYLAHGINIHTIHGSIAKLMGKY</sequence>
<dbReference type="Pfam" id="PF13380">
    <property type="entry name" value="CoA_binding_2"/>
    <property type="match status" value="1"/>
</dbReference>
<name>A0A284VRI6_9EURY</name>
<accession>A0A284VRI6</accession>
<evidence type="ECO:0000259" key="1">
    <source>
        <dbReference type="Pfam" id="PF13380"/>
    </source>
</evidence>
<dbReference type="RefSeq" id="WP_096206513.1">
    <property type="nucleotide sequence ID" value="NZ_FZMP01000197.1"/>
</dbReference>
<dbReference type="InterPro" id="IPR003781">
    <property type="entry name" value="CoA-bd"/>
</dbReference>
<organism evidence="2 3">
    <name type="scientific">Candidatus Methanoperedens nitratireducens</name>
    <dbReference type="NCBI Taxonomy" id="1392998"/>
    <lineage>
        <taxon>Archaea</taxon>
        <taxon>Methanobacteriati</taxon>
        <taxon>Methanobacteriota</taxon>
        <taxon>Stenosarchaea group</taxon>
        <taxon>Methanomicrobia</taxon>
        <taxon>Methanosarcinales</taxon>
        <taxon>ANME-2 cluster</taxon>
        <taxon>Candidatus Methanoperedentaceae</taxon>
        <taxon>Candidatus Methanoperedens</taxon>
    </lineage>
</organism>
<feature type="domain" description="CoA-binding" evidence="1">
    <location>
        <begin position="20"/>
        <end position="120"/>
    </location>
</feature>
<dbReference type="OrthoDB" id="130616at2157"/>
<dbReference type="AlphaFoldDB" id="A0A284VRI6"/>
<evidence type="ECO:0000313" key="3">
    <source>
        <dbReference type="Proteomes" id="UP000218615"/>
    </source>
</evidence>
<keyword evidence="3" id="KW-1185">Reference proteome</keyword>
<dbReference type="Gene3D" id="3.40.50.720">
    <property type="entry name" value="NAD(P)-binding Rossmann-like Domain"/>
    <property type="match status" value="1"/>
</dbReference>
<dbReference type="Proteomes" id="UP000218615">
    <property type="component" value="Unassembled WGS sequence"/>
</dbReference>
<proteinExistence type="predicted"/>
<dbReference type="SUPFAM" id="SSF51735">
    <property type="entry name" value="NAD(P)-binding Rossmann-fold domains"/>
    <property type="match status" value="1"/>
</dbReference>
<protein>
    <recommendedName>
        <fullName evidence="1">CoA-binding domain-containing protein</fullName>
    </recommendedName>
</protein>
<reference evidence="3" key="1">
    <citation type="submission" date="2017-06" db="EMBL/GenBank/DDBJ databases">
        <authorList>
            <person name="Cremers G."/>
        </authorList>
    </citation>
    <scope>NUCLEOTIDE SEQUENCE [LARGE SCALE GENOMIC DNA]</scope>
</reference>
<gene>
    <name evidence="2" type="ORF">MNV_500019</name>
</gene>